<organism evidence="1 2">
    <name type="scientific">Sphagnum magellanicum</name>
    <dbReference type="NCBI Taxonomy" id="128215"/>
    <lineage>
        <taxon>Eukaryota</taxon>
        <taxon>Viridiplantae</taxon>
        <taxon>Streptophyta</taxon>
        <taxon>Embryophyta</taxon>
        <taxon>Bryophyta</taxon>
        <taxon>Sphagnophytina</taxon>
        <taxon>Sphagnopsida</taxon>
        <taxon>Sphagnales</taxon>
        <taxon>Sphagnaceae</taxon>
        <taxon>Sphagnum</taxon>
    </lineage>
</organism>
<protein>
    <submittedName>
        <fullName evidence="1">Uncharacterized protein</fullName>
    </submittedName>
</protein>
<dbReference type="EMBL" id="CM038913">
    <property type="protein sequence ID" value="KAH9556523.1"/>
    <property type="molecule type" value="Genomic_DNA"/>
</dbReference>
<name>A0ACB8HK01_9BRYO</name>
<gene>
    <name evidence="1" type="ORF">CY35_07G033300</name>
</gene>
<proteinExistence type="predicted"/>
<comment type="caution">
    <text evidence="1">The sequence shown here is derived from an EMBL/GenBank/DDBJ whole genome shotgun (WGS) entry which is preliminary data.</text>
</comment>
<accession>A0ACB8HK01</accession>
<keyword evidence="2" id="KW-1185">Reference proteome</keyword>
<evidence type="ECO:0000313" key="1">
    <source>
        <dbReference type="EMBL" id="KAH9556523.1"/>
    </source>
</evidence>
<evidence type="ECO:0000313" key="2">
    <source>
        <dbReference type="Proteomes" id="UP000828922"/>
    </source>
</evidence>
<sequence length="679" mass="76891">MSSTGNSSVVTSVRCLFCKRIGREAVDVDDNSRKHLRTTNVKIFEGPSFRKENFANHLKSQHADDFEKYSSLSTEGKKKFFDVNKRTQDSIKRYLNASQIALCFPVSKDIVEVIIGDMFFKPKLGENDEWTESITKANALKLFNTSAVIGHHKDAFGNAQLGGLNDHEVGKMVRVNVGSNLQVLSDVLNDDEVWAFSLAGDGSTHHDTSFFDVRIRTCVRGVLFNVHLVCVPFFERHTTANIFNMVCKLLDHICSRWRHKLVSVSMDGENTMTGWLGGFVTLMAKQAVYEVLRTWCPPHQIDLVIKDATCKINDGTFSKITHTFTVHLRKQKNLQLQMGSKCPKDTSRWAHFQAQLEWLLQRRVQLIEWVEKRQPDSAPTTIFWIIAVAINPLAKACCETLVALQHRDIALSQQTSRIEALVANLLLMIDIQHGDDNQIMVRADQMDDTVFEFELWSVTVDAILMHVKDQGTWVKDLYLSLDKNDQLDLLREIALYALHLVFGLSIVQAERDFRNNAAAELAPPVFPQQLIKMRTSKFIEDVLDPRREMLMAAWGQERVDRIEDEHRALVAMCCSLASLQASINGHTHQTMFNDAWGDLLAKPFVHLRSFCGGLVSSFANTTSVKSDFSILKCENNSFRQSLTALSVEGIFQTKQLSAIRKMLGLITPPDGEEEENEIL</sequence>
<reference evidence="2" key="1">
    <citation type="journal article" date="2022" name="New Phytol.">
        <title>Phylogenomic structure and speciation in an emerging model: the Sphagnum magellanicum complex (Bryophyta).</title>
        <authorList>
            <person name="Shaw A.J."/>
            <person name="Piatkowski B."/>
            <person name="Duffy A.M."/>
            <person name="Aguero B."/>
            <person name="Imwattana K."/>
            <person name="Nieto-Lugilde M."/>
            <person name="Healey A."/>
            <person name="Weston D.J."/>
            <person name="Patel M.N."/>
            <person name="Schmutz J."/>
            <person name="Grimwood J."/>
            <person name="Yavitt J.B."/>
            <person name="Hassel K."/>
            <person name="Stenoien H.K."/>
            <person name="Flatberg K.I."/>
            <person name="Bickford C.P."/>
            <person name="Hicks K.A."/>
        </authorList>
    </citation>
    <scope>NUCLEOTIDE SEQUENCE [LARGE SCALE GENOMIC DNA]</scope>
</reference>
<dbReference type="Proteomes" id="UP000828922">
    <property type="component" value="Linkage Group LG07"/>
</dbReference>